<dbReference type="AlphaFoldDB" id="A0A2Z6AVQ8"/>
<proteinExistence type="predicted"/>
<dbReference type="KEGG" id="dfl:DFE_0598"/>
<protein>
    <submittedName>
        <fullName evidence="1">Uncharacterized protein</fullName>
    </submittedName>
</protein>
<gene>
    <name evidence="1" type="ORF">DFE_0598</name>
</gene>
<name>A0A2Z6AVQ8_9BACT</name>
<evidence type="ECO:0000313" key="1">
    <source>
        <dbReference type="EMBL" id="BBD07324.1"/>
    </source>
</evidence>
<sequence length="660" mass="74985">MQAALRHANTILADRFESMTQAKGRSEAVVDIKQIVTIGVDIILERTKGRSMNAAQRIVVSAIHAGRMDLLVEEITADIQDMVKARENKFLLEVQTRHGPLTFLPDVLIPADDETLQRWQGFLDNLNPFSLRAEDPVTRLRNRIPFRDSVWMGDLVFAPKMTATVIQDIQEIKGNLMLRGHTTDIKHPLSLDGSLYIDANQLQEGTSCVESLKGHLRIYSESIKTLDELNVSDKVLQQWGAKQGTPVHINDRRSYRFLIEEGPEGLTLALAESPGGHDQDQRSQRYLWKGTGWAQFHRKLSPDIAYRLLRRFRHLCAVLGLGEDFILRERDADMAVENNTERIIVLLDLIQGQHSAKAAQKIPEEQHQLIQTIREHLLRLKALAMGEGKEYYRDMEQVGTDIEDTLKELTDSKLARIAKSISKHSRRIDRKAFKSDNDYLRSLEGDTLDFGQIVGTASRAVVFVNNLCRSRPMRARAAEAILDIRRTLKKILGRTASQKVLLNLLKFPDSGTMRGLYTKYPAQKTSIEDLAEHLHVFNQTPPLELLQDFVSRPFKEIHPDLDKDRILLRQTLSLGKGNLDAVFTEQSSGYGLQTGRLFQQALSVNMRSFLAEEVKTQVLDLDLVTPSTLIVQIQRKVNRYREVIPVYNRLCARPEDAITA</sequence>
<organism evidence="1 2">
    <name type="scientific">Desulfovibrio ferrophilus</name>
    <dbReference type="NCBI Taxonomy" id="241368"/>
    <lineage>
        <taxon>Bacteria</taxon>
        <taxon>Pseudomonadati</taxon>
        <taxon>Thermodesulfobacteriota</taxon>
        <taxon>Desulfovibrionia</taxon>
        <taxon>Desulfovibrionales</taxon>
        <taxon>Desulfovibrionaceae</taxon>
        <taxon>Desulfovibrio</taxon>
    </lineage>
</organism>
<dbReference type="OrthoDB" id="173865at2"/>
<reference evidence="1 2" key="1">
    <citation type="journal article" date="2018" name="Sci. Adv.">
        <title>Multi-heme cytochromes provide a pathway for survival in energy-limited environments.</title>
        <authorList>
            <person name="Deng X."/>
            <person name="Dohmae N."/>
            <person name="Nealson K.H."/>
            <person name="Hashimoto K."/>
            <person name="Okamoto A."/>
        </authorList>
    </citation>
    <scope>NUCLEOTIDE SEQUENCE [LARGE SCALE GENOMIC DNA]</scope>
    <source>
        <strain evidence="1 2">IS5</strain>
    </source>
</reference>
<dbReference type="Proteomes" id="UP000269883">
    <property type="component" value="Chromosome"/>
</dbReference>
<dbReference type="EMBL" id="AP017378">
    <property type="protein sequence ID" value="BBD07324.1"/>
    <property type="molecule type" value="Genomic_DNA"/>
</dbReference>
<evidence type="ECO:0000313" key="2">
    <source>
        <dbReference type="Proteomes" id="UP000269883"/>
    </source>
</evidence>
<dbReference type="RefSeq" id="WP_126376488.1">
    <property type="nucleotide sequence ID" value="NZ_AP017378.1"/>
</dbReference>
<keyword evidence="2" id="KW-1185">Reference proteome</keyword>
<accession>A0A2Z6AVQ8</accession>